<feature type="compositionally biased region" description="Basic and acidic residues" evidence="1">
    <location>
        <begin position="176"/>
        <end position="188"/>
    </location>
</feature>
<feature type="region of interest" description="Disordered" evidence="1">
    <location>
        <begin position="138"/>
        <end position="190"/>
    </location>
</feature>
<proteinExistence type="predicted"/>
<organism evidence="2 3">
    <name type="scientific">Astrephomene gubernaculifera</name>
    <dbReference type="NCBI Taxonomy" id="47775"/>
    <lineage>
        <taxon>Eukaryota</taxon>
        <taxon>Viridiplantae</taxon>
        <taxon>Chlorophyta</taxon>
        <taxon>core chlorophytes</taxon>
        <taxon>Chlorophyceae</taxon>
        <taxon>CS clade</taxon>
        <taxon>Chlamydomonadales</taxon>
        <taxon>Astrephomenaceae</taxon>
        <taxon>Astrephomene</taxon>
    </lineage>
</organism>
<feature type="compositionally biased region" description="Basic and acidic residues" evidence="1">
    <location>
        <begin position="7"/>
        <end position="18"/>
    </location>
</feature>
<feature type="region of interest" description="Disordered" evidence="1">
    <location>
        <begin position="1"/>
        <end position="22"/>
    </location>
</feature>
<sequence>MHKRQRQERGASAKDLGEKRHKTAGAQVLSAADARVKCILASLLHNDVLATVDVGSSASGLQQPSSETGLEALKLPDCSCCPFHRAHALNIVVNSADVRQRVSPFSWPHVKQLLHRRAIHSLTIQHSADGQRALLRSFIHLPPPPPPPTSSSNPHQHHHHPHPQQHAGDGAPEQQTRLEKEKEKDKAAAARAAQTPEICSCFGGTPNAAYIAAAAIAARGPSSPPSNGNATPTPTTPAQHFFASTTPAGTCDPPERYTHVVQVLLRTSDWSLLACSSSCCGVGYDALHSQLCPGVAAVMLA</sequence>
<dbReference type="AlphaFoldDB" id="A0AAD3E0E1"/>
<evidence type="ECO:0000256" key="1">
    <source>
        <dbReference type="SAM" id="MobiDB-lite"/>
    </source>
</evidence>
<dbReference type="EMBL" id="BMAR01000027">
    <property type="protein sequence ID" value="GFR49081.1"/>
    <property type="molecule type" value="Genomic_DNA"/>
</dbReference>
<reference evidence="2 3" key="1">
    <citation type="journal article" date="2021" name="Sci. Rep.">
        <title>Genome sequencing of the multicellular alga Astrephomene provides insights into convergent evolution of germ-soma differentiation.</title>
        <authorList>
            <person name="Yamashita S."/>
            <person name="Yamamoto K."/>
            <person name="Matsuzaki R."/>
            <person name="Suzuki S."/>
            <person name="Yamaguchi H."/>
            <person name="Hirooka S."/>
            <person name="Minakuchi Y."/>
            <person name="Miyagishima S."/>
            <person name="Kawachi M."/>
            <person name="Toyoda A."/>
            <person name="Nozaki H."/>
        </authorList>
    </citation>
    <scope>NUCLEOTIDE SEQUENCE [LARGE SCALE GENOMIC DNA]</scope>
    <source>
        <strain evidence="2 3">NIES-4017</strain>
    </source>
</reference>
<dbReference type="Proteomes" id="UP001054857">
    <property type="component" value="Unassembled WGS sequence"/>
</dbReference>
<name>A0AAD3E0E1_9CHLO</name>
<evidence type="ECO:0000313" key="3">
    <source>
        <dbReference type="Proteomes" id="UP001054857"/>
    </source>
</evidence>
<comment type="caution">
    <text evidence="2">The sequence shown here is derived from an EMBL/GenBank/DDBJ whole genome shotgun (WGS) entry which is preliminary data.</text>
</comment>
<feature type="non-terminal residue" evidence="2">
    <location>
        <position position="1"/>
    </location>
</feature>
<protein>
    <submittedName>
        <fullName evidence="2">Uncharacterized protein</fullName>
    </submittedName>
</protein>
<accession>A0AAD3E0E1</accession>
<keyword evidence="3" id="KW-1185">Reference proteome</keyword>
<evidence type="ECO:0000313" key="2">
    <source>
        <dbReference type="EMBL" id="GFR49081.1"/>
    </source>
</evidence>
<gene>
    <name evidence="2" type="ORF">Agub_g11109</name>
</gene>